<evidence type="ECO:0000313" key="1">
    <source>
        <dbReference type="EMBL" id="OHV35546.1"/>
    </source>
</evidence>
<proteinExistence type="predicted"/>
<reference evidence="2" key="1">
    <citation type="submission" date="2016-07" db="EMBL/GenBank/DDBJ databases">
        <title>Frankia sp. NRRL B-16219 Genome sequencing.</title>
        <authorList>
            <person name="Ghodhbane-Gtari F."/>
            <person name="Swanson E."/>
            <person name="Gueddou A."/>
            <person name="Louati M."/>
            <person name="Nouioui I."/>
            <person name="Hezbri K."/>
            <person name="Abebe-Akele F."/>
            <person name="Simpson S."/>
            <person name="Morris K."/>
            <person name="Thomas K."/>
            <person name="Gtari M."/>
            <person name="Tisa L.S."/>
        </authorList>
    </citation>
    <scope>NUCLEOTIDE SEQUENCE [LARGE SCALE GENOMIC DNA]</scope>
    <source>
        <strain evidence="2">NRRL B-16219</strain>
    </source>
</reference>
<comment type="caution">
    <text evidence="1">The sequence shown here is derived from an EMBL/GenBank/DDBJ whole genome shotgun (WGS) entry which is preliminary data.</text>
</comment>
<dbReference type="OrthoDB" id="9800945at2"/>
<keyword evidence="2" id="KW-1185">Reference proteome</keyword>
<dbReference type="Proteomes" id="UP000179769">
    <property type="component" value="Unassembled WGS sequence"/>
</dbReference>
<protein>
    <recommendedName>
        <fullName evidence="3">Ava_C0101 and related proteins</fullName>
    </recommendedName>
</protein>
<dbReference type="RefSeq" id="WP_071062138.1">
    <property type="nucleotide sequence ID" value="NZ_MAXA01000125.1"/>
</dbReference>
<evidence type="ECO:0000313" key="2">
    <source>
        <dbReference type="Proteomes" id="UP000179769"/>
    </source>
</evidence>
<name>A0A1S1QPQ1_9ACTN</name>
<dbReference type="AlphaFoldDB" id="A0A1S1QPQ1"/>
<dbReference type="InterPro" id="IPR046038">
    <property type="entry name" value="DUF5996"/>
</dbReference>
<evidence type="ECO:0008006" key="3">
    <source>
        <dbReference type="Google" id="ProtNLM"/>
    </source>
</evidence>
<organism evidence="1 2">
    <name type="scientific">Parafrankia soli</name>
    <dbReference type="NCBI Taxonomy" id="2599596"/>
    <lineage>
        <taxon>Bacteria</taxon>
        <taxon>Bacillati</taxon>
        <taxon>Actinomycetota</taxon>
        <taxon>Actinomycetes</taxon>
        <taxon>Frankiales</taxon>
        <taxon>Frankiaceae</taxon>
        <taxon>Parafrankia</taxon>
    </lineage>
</organism>
<sequence length="322" mass="35784">MIELLAPMPLSSWAGTKETLHRYVQVVGKIRLSASPRRNHWWNVPFHLTGRGITSRPMGLVDGNPIFTIDFDFVGHDLVVHRLDGETVSFPLAGRSVASFYHQTLEALGALGITVHIDHPHPFDLPDSARPFQDDTEHAAYDPAQVTRYWQLLSQVNLILEEFAGGFSGKVSPVHHFWHTFDLSHTRFSDRRIDQPTDVDPVTREAYSREVISFGFWFGDASMPEPAFYSYTAPEPAGITDGRLRPDAALWTPRGSSHLAVLPLGAIQDSPDRRGAVLDFYESAYRAGATRAGWDIDRLTCPHGITDPQLAPSMASTGSATR</sequence>
<gene>
    <name evidence="1" type="ORF">BBK14_15090</name>
</gene>
<dbReference type="Pfam" id="PF19459">
    <property type="entry name" value="DUF5996"/>
    <property type="match status" value="1"/>
</dbReference>
<dbReference type="EMBL" id="MAXA01000125">
    <property type="protein sequence ID" value="OHV35546.1"/>
    <property type="molecule type" value="Genomic_DNA"/>
</dbReference>
<accession>A0A1S1QPQ1</accession>